<dbReference type="PROSITE" id="PS50929">
    <property type="entry name" value="ABC_TM1F"/>
    <property type="match status" value="1"/>
</dbReference>
<feature type="transmembrane region" description="Helical" evidence="5">
    <location>
        <begin position="120"/>
        <end position="141"/>
    </location>
</feature>
<evidence type="ECO:0000259" key="6">
    <source>
        <dbReference type="PROSITE" id="PS50929"/>
    </source>
</evidence>
<keyword evidence="8" id="KW-1185">Reference proteome</keyword>
<evidence type="ECO:0000256" key="2">
    <source>
        <dbReference type="ARBA" id="ARBA00022692"/>
    </source>
</evidence>
<organism evidence="7 8">
    <name type="scientific">Schleiferilactobacillus shenzhenensis LY-73</name>
    <dbReference type="NCBI Taxonomy" id="1231336"/>
    <lineage>
        <taxon>Bacteria</taxon>
        <taxon>Bacillati</taxon>
        <taxon>Bacillota</taxon>
        <taxon>Bacilli</taxon>
        <taxon>Lactobacillales</taxon>
        <taxon>Lactobacillaceae</taxon>
        <taxon>Schleiferilactobacillus</taxon>
    </lineage>
</organism>
<reference evidence="8" key="1">
    <citation type="journal article" date="2013" name="Genome Announc.">
        <title>Whole-Genome Sequencing of Lactobacillus shenzhenensis Strain LY-73T.</title>
        <authorList>
            <person name="Lin Z."/>
            <person name="Liu Z."/>
            <person name="Yang R."/>
            <person name="Zou Y."/>
            <person name="Wan D."/>
            <person name="Chen J."/>
            <person name="Guo M."/>
            <person name="Zhao J."/>
            <person name="Fang C."/>
            <person name="Yang R."/>
            <person name="Liu F."/>
        </authorList>
    </citation>
    <scope>NUCLEOTIDE SEQUENCE [LARGE SCALE GENOMIC DNA]</scope>
    <source>
        <strain evidence="8">LY-73</strain>
    </source>
</reference>
<dbReference type="AlphaFoldDB" id="U4TQZ0"/>
<dbReference type="InterPro" id="IPR036640">
    <property type="entry name" value="ABC1_TM_sf"/>
</dbReference>
<dbReference type="STRING" id="1231336.L248_1941"/>
<evidence type="ECO:0000313" key="7">
    <source>
        <dbReference type="EMBL" id="ERL65865.1"/>
    </source>
</evidence>
<dbReference type="GO" id="GO:0005524">
    <property type="term" value="F:ATP binding"/>
    <property type="evidence" value="ECO:0007669"/>
    <property type="project" value="InterPro"/>
</dbReference>
<sequence>MAVLKEPTFWVAIVTSLFTQFCTALLPVITQQILDAAVAKDLHRIFWLAGGYLLGFLVIIVSEFFDQSVSSIFAAKQELRLKNDLAEQTLAKGEDSFRLDPVSRYQNAYTNEAARISDDLFYPILMFVAGIFGLVFNVLALQFLDPVLMVIVIVSSIIPIVFPFTFSRAIDTAKQHFLNA</sequence>
<feature type="transmembrane region" description="Helical" evidence="5">
    <location>
        <begin position="9"/>
        <end position="33"/>
    </location>
</feature>
<dbReference type="HOGENOM" id="CLU_1494469_0_0_9"/>
<dbReference type="SUPFAM" id="SSF90123">
    <property type="entry name" value="ABC transporter transmembrane region"/>
    <property type="match status" value="1"/>
</dbReference>
<feature type="transmembrane region" description="Helical" evidence="5">
    <location>
        <begin position="147"/>
        <end position="166"/>
    </location>
</feature>
<proteinExistence type="predicted"/>
<feature type="domain" description="ABC transmembrane type-1" evidence="6">
    <location>
        <begin position="10"/>
        <end position="180"/>
    </location>
</feature>
<evidence type="ECO:0000256" key="3">
    <source>
        <dbReference type="ARBA" id="ARBA00022989"/>
    </source>
</evidence>
<evidence type="ECO:0000256" key="5">
    <source>
        <dbReference type="SAM" id="Phobius"/>
    </source>
</evidence>
<dbReference type="Pfam" id="PF00664">
    <property type="entry name" value="ABC_membrane"/>
    <property type="match status" value="1"/>
</dbReference>
<keyword evidence="4 5" id="KW-0472">Membrane</keyword>
<dbReference type="InterPro" id="IPR011527">
    <property type="entry name" value="ABC1_TM_dom"/>
</dbReference>
<feature type="transmembrane region" description="Helical" evidence="5">
    <location>
        <begin position="45"/>
        <end position="65"/>
    </location>
</feature>
<comment type="subcellular location">
    <subcellularLocation>
        <location evidence="1">Cell membrane</location>
        <topology evidence="1">Multi-pass membrane protein</topology>
    </subcellularLocation>
</comment>
<protein>
    <recommendedName>
        <fullName evidence="6">ABC transmembrane type-1 domain-containing protein</fullName>
    </recommendedName>
</protein>
<evidence type="ECO:0000256" key="1">
    <source>
        <dbReference type="ARBA" id="ARBA00004651"/>
    </source>
</evidence>
<evidence type="ECO:0000256" key="4">
    <source>
        <dbReference type="ARBA" id="ARBA00023136"/>
    </source>
</evidence>
<keyword evidence="2 5" id="KW-0812">Transmembrane</keyword>
<gene>
    <name evidence="7" type="ORF">L248_1941</name>
</gene>
<evidence type="ECO:0000313" key="8">
    <source>
        <dbReference type="Proteomes" id="UP000030647"/>
    </source>
</evidence>
<accession>U4TQZ0</accession>
<dbReference type="GO" id="GO:0005886">
    <property type="term" value="C:plasma membrane"/>
    <property type="evidence" value="ECO:0007669"/>
    <property type="project" value="UniProtKB-SubCell"/>
</dbReference>
<dbReference type="EMBL" id="KI271584">
    <property type="protein sequence ID" value="ERL65865.1"/>
    <property type="molecule type" value="Genomic_DNA"/>
</dbReference>
<dbReference type="Gene3D" id="1.20.1560.10">
    <property type="entry name" value="ABC transporter type 1, transmembrane domain"/>
    <property type="match status" value="1"/>
</dbReference>
<keyword evidence="3 5" id="KW-1133">Transmembrane helix</keyword>
<dbReference type="GO" id="GO:0140359">
    <property type="term" value="F:ABC-type transporter activity"/>
    <property type="evidence" value="ECO:0007669"/>
    <property type="project" value="InterPro"/>
</dbReference>
<dbReference type="Proteomes" id="UP000030647">
    <property type="component" value="Unassembled WGS sequence"/>
</dbReference>
<name>U4TQZ0_9LACO</name>